<dbReference type="EMBL" id="MN739654">
    <property type="protein sequence ID" value="QHT18305.1"/>
    <property type="molecule type" value="Genomic_DNA"/>
</dbReference>
<proteinExistence type="predicted"/>
<dbReference type="AlphaFoldDB" id="A0A6C0DSY2"/>
<organism evidence="2">
    <name type="scientific">viral metagenome</name>
    <dbReference type="NCBI Taxonomy" id="1070528"/>
    <lineage>
        <taxon>unclassified sequences</taxon>
        <taxon>metagenomes</taxon>
        <taxon>organismal metagenomes</taxon>
    </lineage>
</organism>
<accession>A0A6C0DSY2</accession>
<name>A0A6C0DSY2_9ZZZZ</name>
<dbReference type="InterPro" id="IPR013536">
    <property type="entry name" value="WLM_dom"/>
</dbReference>
<sequence>MTDLKDIFTRAVSAVRDSVSTSSKYPLVNVTSTFDNRVYKVRDLPDKQEAADLLARVRHKIQSLYFSMKAKYPNKPQILQWIRNFIPDAERFTEATPDAEHTSYSVNKGEKVHLCLRQRDSGDESLMDENIMVFVALHEMAHVVTPTLGHGPDFWNNFAWLLKRAEEQGIYTYQDFKAHPVSYCGMHITDSPSYDPKKDGMDFS</sequence>
<evidence type="ECO:0000313" key="2">
    <source>
        <dbReference type="EMBL" id="QHT18305.1"/>
    </source>
</evidence>
<dbReference type="Gene3D" id="3.30.2010.10">
    <property type="entry name" value="Metalloproteases ('zincins'), catalytic domain"/>
    <property type="match status" value="1"/>
</dbReference>
<feature type="domain" description="WLM" evidence="1">
    <location>
        <begin position="40"/>
        <end position="179"/>
    </location>
</feature>
<reference evidence="2" key="1">
    <citation type="journal article" date="2020" name="Nature">
        <title>Giant virus diversity and host interactions through global metagenomics.</title>
        <authorList>
            <person name="Schulz F."/>
            <person name="Roux S."/>
            <person name="Paez-Espino D."/>
            <person name="Jungbluth S."/>
            <person name="Walsh D.A."/>
            <person name="Denef V.J."/>
            <person name="McMahon K.D."/>
            <person name="Konstantinidis K.T."/>
            <person name="Eloe-Fadrosh E.A."/>
            <person name="Kyrpides N.C."/>
            <person name="Woyke T."/>
        </authorList>
    </citation>
    <scope>NUCLEOTIDE SEQUENCE</scope>
    <source>
        <strain evidence="2">GVMAG-M-3300023174-46</strain>
    </source>
</reference>
<evidence type="ECO:0000259" key="1">
    <source>
        <dbReference type="Pfam" id="PF08325"/>
    </source>
</evidence>
<dbReference type="Pfam" id="PF08325">
    <property type="entry name" value="WLM"/>
    <property type="match status" value="1"/>
</dbReference>
<protein>
    <recommendedName>
        <fullName evidence="1">WLM domain-containing protein</fullName>
    </recommendedName>
</protein>